<proteinExistence type="predicted"/>
<gene>
    <name evidence="2" type="ORF">HCT14_07285</name>
</gene>
<reference evidence="2 3" key="1">
    <citation type="submission" date="2020-03" db="EMBL/GenBank/DDBJ databases">
        <title>Spirochaetal bacteria isolated from arthropods constitute a novel genus Entomospira genus novum within the order Spirochaetales.</title>
        <authorList>
            <person name="Grana-Miraglia L."/>
            <person name="Sikutova S."/>
            <person name="Fingerle V."/>
            <person name="Sing A."/>
            <person name="Castillo-Ramirez S."/>
            <person name="Margos G."/>
            <person name="Rudolf I."/>
        </authorList>
    </citation>
    <scope>NUCLEOTIDE SEQUENCE [LARGE SCALE GENOMIC DNA]</scope>
    <source>
        <strain evidence="2 3">BR193</strain>
    </source>
</reference>
<sequence>MSDVDWSSQRRIYDLSPYSYKVKFFLSSENMPVNDEYLAFMKKNFDLIDKLASIKEKYPLAYNEIQESLDTFLVKITNTVVDYQKADEFYAKMNQIIIDLAIPVQSDEDPDMMDNIIDSLSFNLNRIKKREEQTNKLKQLMQDAEDMKDEIINSRTSSEETE</sequence>
<name>A0A968GBG0_9SPIO</name>
<dbReference type="Proteomes" id="UP000711995">
    <property type="component" value="Unassembled WGS sequence"/>
</dbReference>
<protein>
    <submittedName>
        <fullName evidence="2">Uncharacterized protein</fullName>
    </submittedName>
</protein>
<comment type="caution">
    <text evidence="2">The sequence shown here is derived from an EMBL/GenBank/DDBJ whole genome shotgun (WGS) entry which is preliminary data.</text>
</comment>
<evidence type="ECO:0000313" key="2">
    <source>
        <dbReference type="EMBL" id="NIZ41305.1"/>
    </source>
</evidence>
<accession>A0A968GBG0</accession>
<organism evidence="2 3">
    <name type="scientific">Entomospira entomophila</name>
    <dbReference type="NCBI Taxonomy" id="2719988"/>
    <lineage>
        <taxon>Bacteria</taxon>
        <taxon>Pseudomonadati</taxon>
        <taxon>Spirochaetota</taxon>
        <taxon>Spirochaetia</taxon>
        <taxon>Spirochaetales</taxon>
        <taxon>Spirochaetaceae</taxon>
        <taxon>Entomospira</taxon>
    </lineage>
</organism>
<dbReference type="AlphaFoldDB" id="A0A968GBG0"/>
<dbReference type="EMBL" id="JAATLJ010000002">
    <property type="protein sequence ID" value="NIZ41305.1"/>
    <property type="molecule type" value="Genomic_DNA"/>
</dbReference>
<evidence type="ECO:0000256" key="1">
    <source>
        <dbReference type="SAM" id="MobiDB-lite"/>
    </source>
</evidence>
<dbReference type="RefSeq" id="WP_167700923.1">
    <property type="nucleotide sequence ID" value="NZ_CP118175.1"/>
</dbReference>
<feature type="region of interest" description="Disordered" evidence="1">
    <location>
        <begin position="140"/>
        <end position="162"/>
    </location>
</feature>
<evidence type="ECO:0000313" key="3">
    <source>
        <dbReference type="Proteomes" id="UP000711995"/>
    </source>
</evidence>
<keyword evidence="3" id="KW-1185">Reference proteome</keyword>